<dbReference type="EMBL" id="JAHBAY010000010">
    <property type="protein sequence ID" value="MBT0771878.1"/>
    <property type="molecule type" value="Genomic_DNA"/>
</dbReference>
<dbReference type="Pfam" id="PF06983">
    <property type="entry name" value="3-dmu-9_3-mt"/>
    <property type="match status" value="1"/>
</dbReference>
<evidence type="ECO:0000259" key="1">
    <source>
        <dbReference type="Pfam" id="PF06983"/>
    </source>
</evidence>
<dbReference type="PIRSF" id="PIRSF021700">
    <property type="entry name" value="3_dmu_93_MTrfase"/>
    <property type="match status" value="1"/>
</dbReference>
<dbReference type="InterPro" id="IPR009725">
    <property type="entry name" value="3_dmu_93_MTrfase"/>
</dbReference>
<dbReference type="RefSeq" id="WP_214158244.1">
    <property type="nucleotide sequence ID" value="NZ_JAHBAY010000010.1"/>
</dbReference>
<name>A0ABS5TM03_9ACTN</name>
<proteinExistence type="predicted"/>
<dbReference type="Proteomes" id="UP001197247">
    <property type="component" value="Unassembled WGS sequence"/>
</dbReference>
<keyword evidence="3" id="KW-1185">Reference proteome</keyword>
<reference evidence="2 3" key="1">
    <citation type="submission" date="2021-05" db="EMBL/GenBank/DDBJ databases">
        <title>Kineosporia and Streptomyces sp. nov. two new marine actinobacteria isolated from Coral.</title>
        <authorList>
            <person name="Buangrab K."/>
            <person name="Sutthacheep M."/>
            <person name="Yeemin T."/>
            <person name="Harunari E."/>
            <person name="Igarashi Y."/>
            <person name="Kanchanasin P."/>
            <person name="Tanasupawat S."/>
            <person name="Phongsopitanun W."/>
        </authorList>
    </citation>
    <scope>NUCLEOTIDE SEQUENCE [LARGE SCALE GENOMIC DNA]</scope>
    <source>
        <strain evidence="2 3">J2-2</strain>
    </source>
</reference>
<comment type="caution">
    <text evidence="2">The sequence shown here is derived from an EMBL/GenBank/DDBJ whole genome shotgun (WGS) entry which is preliminary data.</text>
</comment>
<accession>A0ABS5TM03</accession>
<sequence>MPAIQPSLWFDGNAEEAVRAYVELFPNSSVTRTSHYGPDSPGPEGEVMALDFVLDGRPFNAINGGPQFPFTEAVSFTIPCADQAEVDHYWFGLIADGGQEVQCGWLKDRFGLSWQVVPQALGELLGDPDEGRRNRAMQAMLGMKRLVVADLEAAADGA</sequence>
<dbReference type="InterPro" id="IPR029068">
    <property type="entry name" value="Glyas_Bleomycin-R_OHBP_Dase"/>
</dbReference>
<protein>
    <submittedName>
        <fullName evidence="2">VOC family protein</fullName>
    </submittedName>
</protein>
<feature type="domain" description="PhnB-like" evidence="1">
    <location>
        <begin position="3"/>
        <end position="117"/>
    </location>
</feature>
<dbReference type="InterPro" id="IPR028973">
    <property type="entry name" value="PhnB-like"/>
</dbReference>
<evidence type="ECO:0000313" key="2">
    <source>
        <dbReference type="EMBL" id="MBT0771878.1"/>
    </source>
</evidence>
<organism evidence="2 3">
    <name type="scientific">Kineosporia corallincola</name>
    <dbReference type="NCBI Taxonomy" id="2835133"/>
    <lineage>
        <taxon>Bacteria</taxon>
        <taxon>Bacillati</taxon>
        <taxon>Actinomycetota</taxon>
        <taxon>Actinomycetes</taxon>
        <taxon>Kineosporiales</taxon>
        <taxon>Kineosporiaceae</taxon>
        <taxon>Kineosporia</taxon>
    </lineage>
</organism>
<dbReference type="CDD" id="cd06588">
    <property type="entry name" value="PhnB_like"/>
    <property type="match status" value="1"/>
</dbReference>
<evidence type="ECO:0000313" key="3">
    <source>
        <dbReference type="Proteomes" id="UP001197247"/>
    </source>
</evidence>
<dbReference type="Gene3D" id="3.10.180.10">
    <property type="entry name" value="2,3-Dihydroxybiphenyl 1,2-Dioxygenase, domain 1"/>
    <property type="match status" value="1"/>
</dbReference>
<dbReference type="PANTHER" id="PTHR33990:SF2">
    <property type="entry name" value="PHNB-LIKE DOMAIN-CONTAINING PROTEIN"/>
    <property type="match status" value="1"/>
</dbReference>
<gene>
    <name evidence="2" type="ORF">KIH74_23250</name>
</gene>
<dbReference type="PANTHER" id="PTHR33990">
    <property type="entry name" value="PROTEIN YJDN-RELATED"/>
    <property type="match status" value="1"/>
</dbReference>
<dbReference type="SUPFAM" id="SSF54593">
    <property type="entry name" value="Glyoxalase/Bleomycin resistance protein/Dihydroxybiphenyl dioxygenase"/>
    <property type="match status" value="1"/>
</dbReference>